<feature type="chain" id="PRO_5047284199" description="Chaplin domain-containing protein" evidence="5">
    <location>
        <begin position="30"/>
        <end position="99"/>
    </location>
</feature>
<sequence>MRTTTLARLTTVVAAAAVALAAAPAVARADPDSRANSDNSPGAVAGNAIAVPANVVANVCAVADVVKVLALDTSACTDTTDQLEETSDSAADYVEHTLK</sequence>
<feature type="signal peptide" evidence="5">
    <location>
        <begin position="1"/>
        <end position="29"/>
    </location>
</feature>
<evidence type="ECO:0000313" key="8">
    <source>
        <dbReference type="Proteomes" id="UP001501509"/>
    </source>
</evidence>
<feature type="domain" description="Chaplin" evidence="6">
    <location>
        <begin position="26"/>
        <end position="75"/>
    </location>
</feature>
<evidence type="ECO:0000256" key="2">
    <source>
        <dbReference type="ARBA" id="ARBA00022889"/>
    </source>
</evidence>
<dbReference type="Proteomes" id="UP001501509">
    <property type="component" value="Unassembled WGS sequence"/>
</dbReference>
<keyword evidence="5" id="KW-0732">Signal</keyword>
<reference evidence="8" key="1">
    <citation type="journal article" date="2019" name="Int. J. Syst. Evol. Microbiol.">
        <title>The Global Catalogue of Microorganisms (GCM) 10K type strain sequencing project: providing services to taxonomists for standard genome sequencing and annotation.</title>
        <authorList>
            <consortium name="The Broad Institute Genomics Platform"/>
            <consortium name="The Broad Institute Genome Sequencing Center for Infectious Disease"/>
            <person name="Wu L."/>
            <person name="Ma J."/>
        </authorList>
    </citation>
    <scope>NUCLEOTIDE SEQUENCE [LARGE SCALE GENOMIC DNA]</scope>
    <source>
        <strain evidence="8">JCM 6833</strain>
    </source>
</reference>
<keyword evidence="8" id="KW-1185">Reference proteome</keyword>
<proteinExistence type="predicted"/>
<dbReference type="RefSeq" id="WP_344549112.1">
    <property type="nucleotide sequence ID" value="NZ_BAAATD010000024.1"/>
</dbReference>
<protein>
    <recommendedName>
        <fullName evidence="6">Chaplin domain-containing protein</fullName>
    </recommendedName>
</protein>
<evidence type="ECO:0000256" key="1">
    <source>
        <dbReference type="ARBA" id="ARBA00022512"/>
    </source>
</evidence>
<dbReference type="InterPro" id="IPR005528">
    <property type="entry name" value="ChpA-H"/>
</dbReference>
<evidence type="ECO:0000259" key="6">
    <source>
        <dbReference type="Pfam" id="PF03777"/>
    </source>
</evidence>
<keyword evidence="2" id="KW-0130">Cell adhesion</keyword>
<keyword evidence="1" id="KW-0134">Cell wall</keyword>
<dbReference type="EMBL" id="BAAATD010000024">
    <property type="protein sequence ID" value="GAA2637801.1"/>
    <property type="molecule type" value="Genomic_DNA"/>
</dbReference>
<accession>A0ABP6D7J1</accession>
<evidence type="ECO:0000313" key="7">
    <source>
        <dbReference type="EMBL" id="GAA2637801.1"/>
    </source>
</evidence>
<name>A0ABP6D7J1_9ACTN</name>
<keyword evidence="3" id="KW-0034">Amyloid</keyword>
<gene>
    <name evidence="7" type="ORF">GCM10010411_91980</name>
</gene>
<evidence type="ECO:0000256" key="3">
    <source>
        <dbReference type="ARBA" id="ARBA00023087"/>
    </source>
</evidence>
<evidence type="ECO:0000256" key="4">
    <source>
        <dbReference type="SAM" id="MobiDB-lite"/>
    </source>
</evidence>
<evidence type="ECO:0000256" key="5">
    <source>
        <dbReference type="SAM" id="SignalP"/>
    </source>
</evidence>
<dbReference type="Pfam" id="PF03777">
    <property type="entry name" value="ChpA-C"/>
    <property type="match status" value="1"/>
</dbReference>
<keyword evidence="1" id="KW-0964">Secreted</keyword>
<feature type="region of interest" description="Disordered" evidence="4">
    <location>
        <begin position="78"/>
        <end position="99"/>
    </location>
</feature>
<comment type="caution">
    <text evidence="7">The sequence shown here is derived from an EMBL/GenBank/DDBJ whole genome shotgun (WGS) entry which is preliminary data.</text>
</comment>
<organism evidence="7 8">
    <name type="scientific">Actinomadura fulvescens</name>
    <dbReference type="NCBI Taxonomy" id="46160"/>
    <lineage>
        <taxon>Bacteria</taxon>
        <taxon>Bacillati</taxon>
        <taxon>Actinomycetota</taxon>
        <taxon>Actinomycetes</taxon>
        <taxon>Streptosporangiales</taxon>
        <taxon>Thermomonosporaceae</taxon>
        <taxon>Actinomadura</taxon>
    </lineage>
</organism>